<gene>
    <name evidence="2" type="ORF">K452DRAFT_19249</name>
</gene>
<protein>
    <submittedName>
        <fullName evidence="2">Uncharacterized protein</fullName>
    </submittedName>
</protein>
<accession>A0A6A6BGD5</accession>
<evidence type="ECO:0000313" key="2">
    <source>
        <dbReference type="EMBL" id="KAF2142463.1"/>
    </source>
</evidence>
<dbReference type="RefSeq" id="XP_033398175.1">
    <property type="nucleotide sequence ID" value="XM_033535867.1"/>
</dbReference>
<dbReference type="AlphaFoldDB" id="A0A6A6BGD5"/>
<name>A0A6A6BGD5_9PEZI</name>
<reference evidence="2" key="1">
    <citation type="journal article" date="2020" name="Stud. Mycol.">
        <title>101 Dothideomycetes genomes: a test case for predicting lifestyles and emergence of pathogens.</title>
        <authorList>
            <person name="Haridas S."/>
            <person name="Albert R."/>
            <person name="Binder M."/>
            <person name="Bloem J."/>
            <person name="Labutti K."/>
            <person name="Salamov A."/>
            <person name="Andreopoulos B."/>
            <person name="Baker S."/>
            <person name="Barry K."/>
            <person name="Bills G."/>
            <person name="Bluhm B."/>
            <person name="Cannon C."/>
            <person name="Castanera R."/>
            <person name="Culley D."/>
            <person name="Daum C."/>
            <person name="Ezra D."/>
            <person name="Gonzalez J."/>
            <person name="Henrissat B."/>
            <person name="Kuo A."/>
            <person name="Liang C."/>
            <person name="Lipzen A."/>
            <person name="Lutzoni F."/>
            <person name="Magnuson J."/>
            <person name="Mondo S."/>
            <person name="Nolan M."/>
            <person name="Ohm R."/>
            <person name="Pangilinan J."/>
            <person name="Park H.-J."/>
            <person name="Ramirez L."/>
            <person name="Alfaro M."/>
            <person name="Sun H."/>
            <person name="Tritt A."/>
            <person name="Yoshinaga Y."/>
            <person name="Zwiers L.-H."/>
            <person name="Turgeon B."/>
            <person name="Goodwin S."/>
            <person name="Spatafora J."/>
            <person name="Crous P."/>
            <person name="Grigoriev I."/>
        </authorList>
    </citation>
    <scope>NUCLEOTIDE SEQUENCE</scope>
    <source>
        <strain evidence="2">CBS 121167</strain>
    </source>
</reference>
<evidence type="ECO:0000313" key="3">
    <source>
        <dbReference type="Proteomes" id="UP000799438"/>
    </source>
</evidence>
<dbReference type="Proteomes" id="UP000799438">
    <property type="component" value="Unassembled WGS sequence"/>
</dbReference>
<evidence type="ECO:0000256" key="1">
    <source>
        <dbReference type="SAM" id="Phobius"/>
    </source>
</evidence>
<feature type="transmembrane region" description="Helical" evidence="1">
    <location>
        <begin position="20"/>
        <end position="44"/>
    </location>
</feature>
<sequence length="174" mass="18828">MLLISPIPSSALPSPHLPSSSFLLSSSLLFSCFFFFLSFFFCFFQTQLPSPEPGSGGAARAAEHVGTRAGVGAGGGGRVLRAGQLCECLGVSDTSGTGVGVRGKLSARLQREGCLFVANLGLGQRYWERVNRDKRVYGIRLCIGTILRSGWIRKEDLRHYGTLSLRRSKSQRVA</sequence>
<proteinExistence type="predicted"/>
<keyword evidence="1" id="KW-0812">Transmembrane</keyword>
<dbReference type="GeneID" id="54293363"/>
<keyword evidence="1" id="KW-0472">Membrane</keyword>
<keyword evidence="3" id="KW-1185">Reference proteome</keyword>
<organism evidence="2 3">
    <name type="scientific">Aplosporella prunicola CBS 121167</name>
    <dbReference type="NCBI Taxonomy" id="1176127"/>
    <lineage>
        <taxon>Eukaryota</taxon>
        <taxon>Fungi</taxon>
        <taxon>Dikarya</taxon>
        <taxon>Ascomycota</taxon>
        <taxon>Pezizomycotina</taxon>
        <taxon>Dothideomycetes</taxon>
        <taxon>Dothideomycetes incertae sedis</taxon>
        <taxon>Botryosphaeriales</taxon>
        <taxon>Aplosporellaceae</taxon>
        <taxon>Aplosporella</taxon>
    </lineage>
</organism>
<keyword evidence="1" id="KW-1133">Transmembrane helix</keyword>
<dbReference type="EMBL" id="ML995484">
    <property type="protein sequence ID" value="KAF2142463.1"/>
    <property type="molecule type" value="Genomic_DNA"/>
</dbReference>